<dbReference type="InterPro" id="IPR021986">
    <property type="entry name" value="Spherulin4"/>
</dbReference>
<dbReference type="Proteomes" id="UP000280598">
    <property type="component" value="Unassembled WGS sequence"/>
</dbReference>
<dbReference type="EMBL" id="QWIS01000191">
    <property type="protein sequence ID" value="RMZ02232.1"/>
    <property type="molecule type" value="Genomic_DNA"/>
</dbReference>
<reference evidence="2 3" key="1">
    <citation type="journal article" date="2018" name="BMC Genomics">
        <title>Genomic evidence for intraspecific hybridization in a clonal and extremely halotolerant yeast.</title>
        <authorList>
            <person name="Gostincar C."/>
            <person name="Stajich J.E."/>
            <person name="Zupancic J."/>
            <person name="Zalar P."/>
            <person name="Gunde-Cimerman N."/>
        </authorList>
    </citation>
    <scope>NUCLEOTIDE SEQUENCE [LARGE SCALE GENOMIC DNA]</scope>
    <source>
        <strain evidence="2 3">EXF-562</strain>
    </source>
</reference>
<feature type="region of interest" description="Disordered" evidence="1">
    <location>
        <begin position="1"/>
        <end position="26"/>
    </location>
</feature>
<dbReference type="Pfam" id="PF12138">
    <property type="entry name" value="Spherulin4"/>
    <property type="match status" value="1"/>
</dbReference>
<dbReference type="PANTHER" id="PTHR35040:SF9">
    <property type="entry name" value="4-LIKE CELL SURFACE PROTEIN, PUTATIVE (AFU_ORTHOLOGUE AFUA_4G14080)-RELATED"/>
    <property type="match status" value="1"/>
</dbReference>
<evidence type="ECO:0008006" key="4">
    <source>
        <dbReference type="Google" id="ProtNLM"/>
    </source>
</evidence>
<organism evidence="2 3">
    <name type="scientific">Hortaea werneckii</name>
    <name type="common">Black yeast</name>
    <name type="synonym">Cladosporium werneckii</name>
    <dbReference type="NCBI Taxonomy" id="91943"/>
    <lineage>
        <taxon>Eukaryota</taxon>
        <taxon>Fungi</taxon>
        <taxon>Dikarya</taxon>
        <taxon>Ascomycota</taxon>
        <taxon>Pezizomycotina</taxon>
        <taxon>Dothideomycetes</taxon>
        <taxon>Dothideomycetidae</taxon>
        <taxon>Mycosphaerellales</taxon>
        <taxon>Teratosphaeriaceae</taxon>
        <taxon>Hortaea</taxon>
    </lineage>
</organism>
<gene>
    <name evidence="2" type="ORF">D0860_07304</name>
</gene>
<dbReference type="AlphaFoldDB" id="A0A3M7GNG5"/>
<proteinExistence type="predicted"/>
<dbReference type="VEuPathDB" id="FungiDB:BTJ68_13710"/>
<evidence type="ECO:0000313" key="3">
    <source>
        <dbReference type="Proteomes" id="UP000280598"/>
    </source>
</evidence>
<evidence type="ECO:0000256" key="1">
    <source>
        <dbReference type="SAM" id="MobiDB-lite"/>
    </source>
</evidence>
<comment type="caution">
    <text evidence="2">The sequence shown here is derived from an EMBL/GenBank/DDBJ whole genome shotgun (WGS) entry which is preliminary data.</text>
</comment>
<accession>A0A3M7GNG5</accession>
<evidence type="ECO:0000313" key="2">
    <source>
        <dbReference type="EMBL" id="RMZ02232.1"/>
    </source>
</evidence>
<protein>
    <recommendedName>
        <fullName evidence="4">Spherulation-specific family 4</fullName>
    </recommendedName>
</protein>
<dbReference type="PANTHER" id="PTHR35040">
    <property type="match status" value="1"/>
</dbReference>
<name>A0A3M7GNG5_HORWE</name>
<sequence>MRGTHIHNASAPKKRRETRVNSMEPRDHALFNAALPGLPEMSGLRSRLSSSVKQILSSKSANQGTTPSASPPTVAIPLYIYPSPQAWEPLHNAIVNNPSVTFQIIINPNNGPGSAVPDANYTAEVARLNSSANTTLFGYVHVTWGQRSLSDVLADISTWSDWAKFEKADIHVDGIFIDEAPSDVAFLDYMKKARAHAKAKFLDKVVVWTNPGVPVDAAFYAEADLVNSCENSHRAWSNQKHISATPESLRSKSTVMIHDYRGSSAQLRSEADNLRRAGYRACLISTDSNYTTFSHMWQEYISTFVG</sequence>